<comment type="caution">
    <text evidence="10">The sequence shown here is derived from an EMBL/GenBank/DDBJ whole genome shotgun (WGS) entry which is preliminary data.</text>
</comment>
<dbReference type="GO" id="GO:0000166">
    <property type="term" value="F:nucleotide binding"/>
    <property type="evidence" value="ECO:0007669"/>
    <property type="project" value="UniProtKB-KW"/>
</dbReference>
<accession>A0A286TW77</accession>
<dbReference type="OrthoDB" id="5185162at2"/>
<organism evidence="10 11">
    <name type="scientific">Candidatus Scalindua japonica</name>
    <dbReference type="NCBI Taxonomy" id="1284222"/>
    <lineage>
        <taxon>Bacteria</taxon>
        <taxon>Pseudomonadati</taxon>
        <taxon>Planctomycetota</taxon>
        <taxon>Candidatus Brocadiia</taxon>
        <taxon>Candidatus Brocadiales</taxon>
        <taxon>Candidatus Scalinduaceae</taxon>
        <taxon>Candidatus Scalindua</taxon>
    </lineage>
</organism>
<feature type="transmembrane region" description="Helical" evidence="8">
    <location>
        <begin position="205"/>
        <end position="224"/>
    </location>
</feature>
<keyword evidence="11" id="KW-1185">Reference proteome</keyword>
<keyword evidence="6" id="KW-0051">Antiviral defense</keyword>
<dbReference type="InterPro" id="IPR043760">
    <property type="entry name" value="PycTM_dom"/>
</dbReference>
<evidence type="ECO:0000256" key="4">
    <source>
        <dbReference type="ARBA" id="ARBA00022741"/>
    </source>
</evidence>
<evidence type="ECO:0000256" key="2">
    <source>
        <dbReference type="ARBA" id="ARBA00022475"/>
    </source>
</evidence>
<dbReference type="GO" id="GO:0005886">
    <property type="term" value="C:plasma membrane"/>
    <property type="evidence" value="ECO:0007669"/>
    <property type="project" value="UniProtKB-SubCell"/>
</dbReference>
<evidence type="ECO:0000256" key="5">
    <source>
        <dbReference type="ARBA" id="ARBA00022989"/>
    </source>
</evidence>
<protein>
    <submittedName>
        <fullName evidence="10">Proton/sodium-glutamate symport protein</fullName>
    </submittedName>
</protein>
<evidence type="ECO:0000256" key="8">
    <source>
        <dbReference type="SAM" id="Phobius"/>
    </source>
</evidence>
<feature type="transmembrane region" description="Helical" evidence="8">
    <location>
        <begin position="50"/>
        <end position="67"/>
    </location>
</feature>
<feature type="transmembrane region" description="Helical" evidence="8">
    <location>
        <begin position="87"/>
        <end position="106"/>
    </location>
</feature>
<evidence type="ECO:0000259" key="9">
    <source>
        <dbReference type="Pfam" id="PF18967"/>
    </source>
</evidence>
<comment type="subcellular location">
    <subcellularLocation>
        <location evidence="1">Cell membrane</location>
    </subcellularLocation>
</comment>
<dbReference type="AlphaFoldDB" id="A0A286TW77"/>
<proteinExistence type="predicted"/>
<evidence type="ECO:0000256" key="1">
    <source>
        <dbReference type="ARBA" id="ARBA00004236"/>
    </source>
</evidence>
<keyword evidence="3 8" id="KW-0812">Transmembrane</keyword>
<keyword evidence="7 8" id="KW-0472">Membrane</keyword>
<feature type="transmembrane region" description="Helical" evidence="8">
    <location>
        <begin position="178"/>
        <end position="199"/>
    </location>
</feature>
<sequence length="228" mass="26315">MIRKNRNNEENQDHLRSQDNYSVKHSLEYTRRVNQNVESWYTSADNKAQILLTLNGVFLGFLASSFFSDMNKIEKINEYFGLETLGFLSFMVLGVAASMFAALMCLRSRLHASESMKFEKKSPTWFFADISKIETEKYVTMLSEVNEDVERDTMAVETSLLSTNVVAKHIWINRGFSFFISGLFFFLMAGTSCFIRLSYKMDNSYNLWPTILGAIVIIIGWSVYKILK</sequence>
<dbReference type="GO" id="GO:0051607">
    <property type="term" value="P:defense response to virus"/>
    <property type="evidence" value="ECO:0007669"/>
    <property type="project" value="UniProtKB-KW"/>
</dbReference>
<evidence type="ECO:0000256" key="6">
    <source>
        <dbReference type="ARBA" id="ARBA00023118"/>
    </source>
</evidence>
<reference evidence="11" key="1">
    <citation type="journal article" date="2017" name="Environ. Microbiol. Rep.">
        <title>Genetic Diversity of Marine Anaerobic Ammonium-Oxidizing Bacteria as Revealed by Genomic and Proteomic Analyses of 'Candidatus Scalindua japonica'.</title>
        <authorList>
            <person name="Oshiki M."/>
            <person name="Mizuto K."/>
            <person name="Kimura Z."/>
            <person name="Kindaichi T."/>
            <person name="Satoh H."/>
            <person name="Okabe S."/>
        </authorList>
    </citation>
    <scope>NUCLEOTIDE SEQUENCE [LARGE SCALE GENOMIC DNA]</scope>
    <source>
        <strain evidence="11">husup-a2</strain>
    </source>
</reference>
<keyword evidence="4" id="KW-0547">Nucleotide-binding</keyword>
<evidence type="ECO:0000256" key="3">
    <source>
        <dbReference type="ARBA" id="ARBA00022692"/>
    </source>
</evidence>
<evidence type="ECO:0000313" key="10">
    <source>
        <dbReference type="EMBL" id="GAX60122.1"/>
    </source>
</evidence>
<dbReference type="RefSeq" id="WP_096893400.1">
    <property type="nucleotide sequence ID" value="NZ_BAOS01000005.1"/>
</dbReference>
<feature type="domain" description="Pycsar effector protein" evidence="9">
    <location>
        <begin position="31"/>
        <end position="189"/>
    </location>
</feature>
<name>A0A286TW77_9BACT</name>
<keyword evidence="2" id="KW-1003">Cell membrane</keyword>
<dbReference type="Proteomes" id="UP000218542">
    <property type="component" value="Unassembled WGS sequence"/>
</dbReference>
<dbReference type="Pfam" id="PF18967">
    <property type="entry name" value="PycTM"/>
    <property type="match status" value="1"/>
</dbReference>
<keyword evidence="5 8" id="KW-1133">Transmembrane helix</keyword>
<gene>
    <name evidence="10" type="ORF">SCALIN_C05_0207</name>
</gene>
<evidence type="ECO:0000313" key="11">
    <source>
        <dbReference type="Proteomes" id="UP000218542"/>
    </source>
</evidence>
<dbReference type="EMBL" id="BAOS01000005">
    <property type="protein sequence ID" value="GAX60122.1"/>
    <property type="molecule type" value="Genomic_DNA"/>
</dbReference>
<evidence type="ECO:0000256" key="7">
    <source>
        <dbReference type="ARBA" id="ARBA00023136"/>
    </source>
</evidence>